<protein>
    <submittedName>
        <fullName evidence="2">Fic family protein</fullName>
    </submittedName>
</protein>
<dbReference type="PROSITE" id="PS51459">
    <property type="entry name" value="FIDO"/>
    <property type="match status" value="1"/>
</dbReference>
<reference evidence="2" key="1">
    <citation type="submission" date="2021-03" db="EMBL/GenBank/DDBJ databases">
        <authorList>
            <person name="Jaffe A."/>
        </authorList>
    </citation>
    <scope>NUCLEOTIDE SEQUENCE</scope>
    <source>
        <strain evidence="2">RIFCSPLOWO2_01_FULL_43_13</strain>
    </source>
</reference>
<reference evidence="2" key="2">
    <citation type="submission" date="2021-05" db="EMBL/GenBank/DDBJ databases">
        <title>Protein family content uncovers lineage relationships and bacterial pathway maintenance mechanisms in DPANN archaea.</title>
        <authorList>
            <person name="Castelle C.J."/>
            <person name="Meheust R."/>
            <person name="Jaffe A.L."/>
            <person name="Seitz K."/>
            <person name="Gong X."/>
            <person name="Baker B.J."/>
            <person name="Banfield J.F."/>
        </authorList>
    </citation>
    <scope>NUCLEOTIDE SEQUENCE</scope>
    <source>
        <strain evidence="2">RIFCSPLOWO2_01_FULL_43_13</strain>
    </source>
</reference>
<name>A0A8T4KV04_9ARCH</name>
<dbReference type="PANTHER" id="PTHR13504:SF38">
    <property type="entry name" value="FIDO DOMAIN-CONTAINING PROTEIN"/>
    <property type="match status" value="1"/>
</dbReference>
<dbReference type="AlphaFoldDB" id="A0A8T4KV04"/>
<dbReference type="InterPro" id="IPR040198">
    <property type="entry name" value="Fido_containing"/>
</dbReference>
<dbReference type="Pfam" id="PF02661">
    <property type="entry name" value="Fic"/>
    <property type="match status" value="1"/>
</dbReference>
<dbReference type="EMBL" id="JAGVWB010000018">
    <property type="protein sequence ID" value="MBS3058251.1"/>
    <property type="molecule type" value="Genomic_DNA"/>
</dbReference>
<proteinExistence type="predicted"/>
<evidence type="ECO:0000313" key="2">
    <source>
        <dbReference type="EMBL" id="MBS3058251.1"/>
    </source>
</evidence>
<gene>
    <name evidence="2" type="ORF">J4478_02510</name>
</gene>
<dbReference type="Gene3D" id="1.10.3290.10">
    <property type="entry name" value="Fido-like domain"/>
    <property type="match status" value="1"/>
</dbReference>
<comment type="caution">
    <text evidence="2">The sequence shown here is derived from an EMBL/GenBank/DDBJ whole genome shotgun (WGS) entry which is preliminary data.</text>
</comment>
<dbReference type="InterPro" id="IPR036597">
    <property type="entry name" value="Fido-like_dom_sf"/>
</dbReference>
<evidence type="ECO:0000313" key="3">
    <source>
        <dbReference type="Proteomes" id="UP000680185"/>
    </source>
</evidence>
<dbReference type="InterPro" id="IPR003812">
    <property type="entry name" value="Fido"/>
</dbReference>
<organism evidence="2 3">
    <name type="scientific">Candidatus Iainarchaeum sp</name>
    <dbReference type="NCBI Taxonomy" id="3101447"/>
    <lineage>
        <taxon>Archaea</taxon>
        <taxon>Candidatus Iainarchaeota</taxon>
        <taxon>Candidatus Iainarchaeia</taxon>
        <taxon>Candidatus Iainarchaeales</taxon>
        <taxon>Candidatus Iainarchaeaceae</taxon>
        <taxon>Candidatus Iainarchaeum</taxon>
    </lineage>
</organism>
<sequence>ADGTRKALRKYIGAEEPTDTMLKMLISEFEKEVDEEKMKIHGYHYLTKEEIQEIYRINSEFWKRYNKQNNIVQEQFDENFVMAFVYNTNSIEGSTLTPKEVELLLGENISPNKPLDEVLEAKAAQKALYFVKDYKGEFNEQFLLTLHEIYFKETKPKIAGKYKTLENYIRGSSFKLTPPELVPTDMKLYFQEYKKLEKELHPLELAAWCHWKIARIHPFQDGNGRIARLTMNYILHKNNYAMIDIKTQDKKRYFKSMDRCNYNNNARPLANRLIKRFTKQYQNALKN</sequence>
<dbReference type="Proteomes" id="UP000680185">
    <property type="component" value="Unassembled WGS sequence"/>
</dbReference>
<evidence type="ECO:0000259" key="1">
    <source>
        <dbReference type="PROSITE" id="PS51459"/>
    </source>
</evidence>
<accession>A0A8T4KV04</accession>
<feature type="domain" description="Fido" evidence="1">
    <location>
        <begin position="138"/>
        <end position="275"/>
    </location>
</feature>
<dbReference type="SUPFAM" id="SSF140931">
    <property type="entry name" value="Fic-like"/>
    <property type="match status" value="1"/>
</dbReference>
<feature type="non-terminal residue" evidence="2">
    <location>
        <position position="1"/>
    </location>
</feature>
<dbReference type="PANTHER" id="PTHR13504">
    <property type="entry name" value="FIDO DOMAIN-CONTAINING PROTEIN DDB_G0283145"/>
    <property type="match status" value="1"/>
</dbReference>